<evidence type="ECO:0000313" key="3">
    <source>
        <dbReference type="Proteomes" id="UP000008720"/>
    </source>
</evidence>
<evidence type="ECO:0000256" key="1">
    <source>
        <dbReference type="SAM" id="Phobius"/>
    </source>
</evidence>
<keyword evidence="1" id="KW-0812">Transmembrane</keyword>
<feature type="transmembrane region" description="Helical" evidence="1">
    <location>
        <begin position="150"/>
        <end position="180"/>
    </location>
</feature>
<dbReference type="OrthoDB" id="982235at2"/>
<sequence>MNKPLVQKLLVIGLLVTGFVLRWLALQQSEFANGWDTYYYLIQLASFQNTGEMHSPEWNLFYPFLIVADWFFTDSVTAVKFLSASLTVLLMYAFYLLAIQLKIRFEYILLLLALLLFSPELTYFASQWPKNLLGIIVYVLLLTALVKRSWYFIIALLIVSFFAHRMAAVLGLITVALWIFNKKINLRLKIGIVTLGLLSLGIFHFVPGLISFYDFERFNSLLSTQLQLPHLSFFHLFETEKTSIWWRMEMILSILFFSFVIGKLIRQLIKKQSIPPFQFVIIIIFIILWFPFYQMTSDNIPYRLFHAGLLLLPLLFLVSFKNLNLNSWLVKSLTFIIIISSFFSWKTYTPEKHDPDYKTYSKMMGKLESYWMKNSIPELIIGHKSMAEIITYHTQVDVLPWQVEYEVEDDKLYRIAYLPFDRLYEYYLHEKPYQLAVNYYYIKESDWQLFLTNLKKHENAAMYELHQNWKNPHEIRPAYLLKN</sequence>
<feature type="transmembrane region" description="Helical" evidence="1">
    <location>
        <begin position="192"/>
        <end position="213"/>
    </location>
</feature>
<reference evidence="2 3" key="1">
    <citation type="journal article" date="2011" name="Stand. Genomic Sci.">
        <title>Complete genome sequence of Marivirga tractuosa type strain (H-43).</title>
        <authorList>
            <person name="Pagani I."/>
            <person name="Chertkov O."/>
            <person name="Lapidus A."/>
            <person name="Lucas S."/>
            <person name="Del Rio T.G."/>
            <person name="Tice H."/>
            <person name="Copeland A."/>
            <person name="Cheng J.F."/>
            <person name="Nolan M."/>
            <person name="Saunders E."/>
            <person name="Pitluck S."/>
            <person name="Held B."/>
            <person name="Goodwin L."/>
            <person name="Liolios K."/>
            <person name="Ovchinikova G."/>
            <person name="Ivanova N."/>
            <person name="Mavromatis K."/>
            <person name="Pati A."/>
            <person name="Chen A."/>
            <person name="Palaniappan K."/>
            <person name="Land M."/>
            <person name="Hauser L."/>
            <person name="Jeffries C.D."/>
            <person name="Detter J.C."/>
            <person name="Han C."/>
            <person name="Tapia R."/>
            <person name="Ngatchou-Djao O.D."/>
            <person name="Rohde M."/>
            <person name="Goker M."/>
            <person name="Spring S."/>
            <person name="Sikorski J."/>
            <person name="Woyke T."/>
            <person name="Bristow J."/>
            <person name="Eisen J.A."/>
            <person name="Markowitz V."/>
            <person name="Hugenholtz P."/>
            <person name="Klenk H.P."/>
            <person name="Kyrpides N.C."/>
        </authorList>
    </citation>
    <scope>NUCLEOTIDE SEQUENCE [LARGE SCALE GENOMIC DNA]</scope>
    <source>
        <strain evidence="3">ATCC 23168 / DSM 4126 / NBRC 15989 / NCIMB 1408 / VKM B-1430 / H-43</strain>
    </source>
</reference>
<dbReference type="HOGENOM" id="CLU_502411_0_0_10"/>
<feature type="transmembrane region" description="Helical" evidence="1">
    <location>
        <begin position="78"/>
        <end position="98"/>
    </location>
</feature>
<keyword evidence="3" id="KW-1185">Reference proteome</keyword>
<dbReference type="KEGG" id="mtt:Ftrac_2775"/>
<name>E4TRQ4_MARTH</name>
<keyword evidence="1" id="KW-1133">Transmembrane helix</keyword>
<gene>
    <name evidence="2" type="ordered locus">Ftrac_2775</name>
</gene>
<proteinExistence type="predicted"/>
<feature type="transmembrane region" description="Helical" evidence="1">
    <location>
        <begin position="105"/>
        <end position="125"/>
    </location>
</feature>
<feature type="transmembrane region" description="Helical" evidence="1">
    <location>
        <begin position="300"/>
        <end position="318"/>
    </location>
</feature>
<dbReference type="RefSeq" id="WP_013454896.1">
    <property type="nucleotide sequence ID" value="NC_014759.1"/>
</dbReference>
<keyword evidence="1" id="KW-0472">Membrane</keyword>
<organism evidence="2 3">
    <name type="scientific">Marivirga tractuosa (strain ATCC 23168 / DSM 4126 / NBRC 15989 / NCIMB 1408 / VKM B-1430 / H-43)</name>
    <name type="common">Microscilla tractuosa</name>
    <name type="synonym">Flexibacter tractuosus</name>
    <dbReference type="NCBI Taxonomy" id="643867"/>
    <lineage>
        <taxon>Bacteria</taxon>
        <taxon>Pseudomonadati</taxon>
        <taxon>Bacteroidota</taxon>
        <taxon>Cytophagia</taxon>
        <taxon>Cytophagales</taxon>
        <taxon>Marivirgaceae</taxon>
        <taxon>Marivirga</taxon>
    </lineage>
</organism>
<evidence type="ECO:0008006" key="4">
    <source>
        <dbReference type="Google" id="ProtNLM"/>
    </source>
</evidence>
<protein>
    <recommendedName>
        <fullName evidence="4">Glycosyltransferase RgtA/B/C/D-like domain-containing protein</fullName>
    </recommendedName>
</protein>
<evidence type="ECO:0000313" key="2">
    <source>
        <dbReference type="EMBL" id="ADR22753.1"/>
    </source>
</evidence>
<dbReference type="Proteomes" id="UP000008720">
    <property type="component" value="Chromosome"/>
</dbReference>
<feature type="transmembrane region" description="Helical" evidence="1">
    <location>
        <begin position="277"/>
        <end position="294"/>
    </location>
</feature>
<feature type="transmembrane region" description="Helical" evidence="1">
    <location>
        <begin position="325"/>
        <end position="345"/>
    </location>
</feature>
<dbReference type="STRING" id="643867.Ftrac_2775"/>
<feature type="transmembrane region" description="Helical" evidence="1">
    <location>
        <begin position="244"/>
        <end position="265"/>
    </location>
</feature>
<dbReference type="AlphaFoldDB" id="E4TRQ4"/>
<accession>E4TRQ4</accession>
<dbReference type="EMBL" id="CP002349">
    <property type="protein sequence ID" value="ADR22753.1"/>
    <property type="molecule type" value="Genomic_DNA"/>
</dbReference>